<keyword evidence="6" id="KW-0814">Transposable element</keyword>
<evidence type="ECO:0000256" key="1">
    <source>
        <dbReference type="ARBA" id="ARBA00002190"/>
    </source>
</evidence>
<dbReference type="Pfam" id="PF00872">
    <property type="entry name" value="Transposase_mut"/>
    <property type="match status" value="1"/>
</dbReference>
<evidence type="ECO:0000256" key="2">
    <source>
        <dbReference type="ARBA" id="ARBA00010961"/>
    </source>
</evidence>
<dbReference type="GO" id="GO:0006313">
    <property type="term" value="P:DNA transposition"/>
    <property type="evidence" value="ECO:0007669"/>
    <property type="project" value="UniProtKB-UniRule"/>
</dbReference>
<gene>
    <name evidence="7" type="ORF">B5F15_07025</name>
</gene>
<evidence type="ECO:0000313" key="7">
    <source>
        <dbReference type="EMBL" id="OUP58753.1"/>
    </source>
</evidence>
<keyword evidence="5 6" id="KW-0233">DNA recombination</keyword>
<evidence type="ECO:0000256" key="4">
    <source>
        <dbReference type="ARBA" id="ARBA00023125"/>
    </source>
</evidence>
<dbReference type="AlphaFoldDB" id="A0A1Y4LPY3"/>
<organism evidence="7 8">
    <name type="scientific">Butyricicoccus pullicaecorum</name>
    <dbReference type="NCBI Taxonomy" id="501571"/>
    <lineage>
        <taxon>Bacteria</taxon>
        <taxon>Bacillati</taxon>
        <taxon>Bacillota</taxon>
        <taxon>Clostridia</taxon>
        <taxon>Eubacteriales</taxon>
        <taxon>Butyricicoccaceae</taxon>
        <taxon>Butyricicoccus</taxon>
    </lineage>
</organism>
<proteinExistence type="inferred from homology"/>
<sequence>MARKNRTPEEKARREKIRELLQMANIGSMEDIQSLFKETIAEFMENGLEAELDDELGYSKYDYKNKDTDNSRNGHSSKTLRTSFGDVEVSVPRDRKGEFEPQVLKKNQTSISQDIEEKILSMYAKGMTTGDIETHIQDIYGISVSDSTVSRITDKILPVAKEWQQRPLESIYAVVFLDAIHYHVRSEGQIVKKAVYIAIGIDLDGRKDVLGMWVGENESAKFWATVLNGLRNRGVEDIFIACTDNLAGFDAAIHATFPQTEIQNCIIHQLRNSSKYVSYKDLKALMADLKAVYAAVDEQAALDALDTFGEHWDRKYPKISQSWRDNWANLSTYFKYPQEVRRLIYTTNAIEGFNRQLRKVTKAKSVFPTDDSLLKMLYLAMMDITKKWTGRRQDWSVIHAQMAVYFAERMPE</sequence>
<protein>
    <recommendedName>
        <fullName evidence="6">Mutator family transposase</fullName>
    </recommendedName>
</protein>
<dbReference type="RefSeq" id="WP_087414861.1">
    <property type="nucleotide sequence ID" value="NZ_NFKL01000008.1"/>
</dbReference>
<dbReference type="GO" id="GO:0003677">
    <property type="term" value="F:DNA binding"/>
    <property type="evidence" value="ECO:0007669"/>
    <property type="project" value="UniProtKB-UniRule"/>
</dbReference>
<accession>A0A1Y4LPY3</accession>
<evidence type="ECO:0000256" key="6">
    <source>
        <dbReference type="RuleBase" id="RU365089"/>
    </source>
</evidence>
<reference evidence="8" key="1">
    <citation type="submission" date="2017-04" db="EMBL/GenBank/DDBJ databases">
        <title>Function of individual gut microbiota members based on whole genome sequencing of pure cultures obtained from chicken caecum.</title>
        <authorList>
            <person name="Medvecky M."/>
            <person name="Cejkova D."/>
            <person name="Polansky O."/>
            <person name="Karasova D."/>
            <person name="Kubasova T."/>
            <person name="Cizek A."/>
            <person name="Rychlik I."/>
        </authorList>
    </citation>
    <scope>NUCLEOTIDE SEQUENCE [LARGE SCALE GENOMIC DNA]</scope>
    <source>
        <strain evidence="8">An179</strain>
    </source>
</reference>
<dbReference type="PANTHER" id="PTHR33217:SF8">
    <property type="entry name" value="MUTATOR FAMILY TRANSPOSASE"/>
    <property type="match status" value="1"/>
</dbReference>
<keyword evidence="3 6" id="KW-0815">Transposition</keyword>
<dbReference type="EMBL" id="NFKL01000008">
    <property type="protein sequence ID" value="OUP58753.1"/>
    <property type="molecule type" value="Genomic_DNA"/>
</dbReference>
<dbReference type="PANTHER" id="PTHR33217">
    <property type="entry name" value="TRANSPOSASE FOR INSERTION SEQUENCE ELEMENT IS1081"/>
    <property type="match status" value="1"/>
</dbReference>
<evidence type="ECO:0000256" key="3">
    <source>
        <dbReference type="ARBA" id="ARBA00022578"/>
    </source>
</evidence>
<dbReference type="PROSITE" id="PS01007">
    <property type="entry name" value="TRANSPOSASE_MUTATOR"/>
    <property type="match status" value="1"/>
</dbReference>
<dbReference type="GO" id="GO:0004803">
    <property type="term" value="F:transposase activity"/>
    <property type="evidence" value="ECO:0007669"/>
    <property type="project" value="UniProtKB-UniRule"/>
</dbReference>
<evidence type="ECO:0000313" key="8">
    <source>
        <dbReference type="Proteomes" id="UP000195326"/>
    </source>
</evidence>
<evidence type="ECO:0000256" key="5">
    <source>
        <dbReference type="ARBA" id="ARBA00023172"/>
    </source>
</evidence>
<keyword evidence="4 6" id="KW-0238">DNA-binding</keyword>
<comment type="caution">
    <text evidence="7">The sequence shown here is derived from an EMBL/GenBank/DDBJ whole genome shotgun (WGS) entry which is preliminary data.</text>
</comment>
<comment type="function">
    <text evidence="1 6">Required for the transposition of the insertion element.</text>
</comment>
<dbReference type="NCBIfam" id="NF033543">
    <property type="entry name" value="transpos_IS256"/>
    <property type="match status" value="1"/>
</dbReference>
<name>A0A1Y4LPY3_9FIRM</name>
<comment type="similarity">
    <text evidence="2 6">Belongs to the transposase mutator family.</text>
</comment>
<dbReference type="Proteomes" id="UP000195326">
    <property type="component" value="Unassembled WGS sequence"/>
</dbReference>
<dbReference type="InterPro" id="IPR001207">
    <property type="entry name" value="Transposase_mutator"/>
</dbReference>